<feature type="region of interest" description="Disordered" evidence="4">
    <location>
        <begin position="368"/>
        <end position="410"/>
    </location>
</feature>
<comment type="caution">
    <text evidence="5">The sequence shown here is derived from an EMBL/GenBank/DDBJ whole genome shotgun (WGS) entry which is preliminary data.</text>
</comment>
<dbReference type="PROSITE" id="PS50082">
    <property type="entry name" value="WD_REPEATS_2"/>
    <property type="match status" value="2"/>
</dbReference>
<dbReference type="SUPFAM" id="SSF50978">
    <property type="entry name" value="WD40 repeat-like"/>
    <property type="match status" value="1"/>
</dbReference>
<dbReference type="Pfam" id="PF00400">
    <property type="entry name" value="WD40"/>
    <property type="match status" value="2"/>
</dbReference>
<name>A0ABQ8KV01_9APHY</name>
<dbReference type="SMART" id="SM00320">
    <property type="entry name" value="WD40"/>
    <property type="match status" value="4"/>
</dbReference>
<feature type="compositionally biased region" description="Acidic residues" evidence="4">
    <location>
        <begin position="396"/>
        <end position="410"/>
    </location>
</feature>
<keyword evidence="2" id="KW-0677">Repeat</keyword>
<evidence type="ECO:0000313" key="6">
    <source>
        <dbReference type="Proteomes" id="UP000814176"/>
    </source>
</evidence>
<protein>
    <submittedName>
        <fullName evidence="5">WD40 repeat-like protein</fullName>
    </submittedName>
</protein>
<gene>
    <name evidence="5" type="ORF">C8Q71DRAFT_734864</name>
</gene>
<feature type="repeat" description="WD" evidence="3">
    <location>
        <begin position="123"/>
        <end position="158"/>
    </location>
</feature>
<organism evidence="5 6">
    <name type="scientific">Rhodofomes roseus</name>
    <dbReference type="NCBI Taxonomy" id="34475"/>
    <lineage>
        <taxon>Eukaryota</taxon>
        <taxon>Fungi</taxon>
        <taxon>Dikarya</taxon>
        <taxon>Basidiomycota</taxon>
        <taxon>Agaricomycotina</taxon>
        <taxon>Agaricomycetes</taxon>
        <taxon>Polyporales</taxon>
        <taxon>Rhodofomes</taxon>
    </lineage>
</organism>
<keyword evidence="6" id="KW-1185">Reference proteome</keyword>
<feature type="compositionally biased region" description="Polar residues" evidence="4">
    <location>
        <begin position="384"/>
        <end position="395"/>
    </location>
</feature>
<dbReference type="InterPro" id="IPR001680">
    <property type="entry name" value="WD40_rpt"/>
</dbReference>
<accession>A0ABQ8KV01</accession>
<dbReference type="PANTHER" id="PTHR22847">
    <property type="entry name" value="WD40 REPEAT PROTEIN"/>
    <property type="match status" value="1"/>
</dbReference>
<dbReference type="EMBL" id="JADCUA010000002">
    <property type="protein sequence ID" value="KAH9842853.1"/>
    <property type="molecule type" value="Genomic_DNA"/>
</dbReference>
<dbReference type="PANTHER" id="PTHR22847:SF637">
    <property type="entry name" value="WD REPEAT DOMAIN 5B"/>
    <property type="match status" value="1"/>
</dbReference>
<dbReference type="RefSeq" id="XP_047783900.1">
    <property type="nucleotide sequence ID" value="XM_047922431.1"/>
</dbReference>
<dbReference type="InterPro" id="IPR015943">
    <property type="entry name" value="WD40/YVTN_repeat-like_dom_sf"/>
</dbReference>
<reference evidence="5 6" key="1">
    <citation type="journal article" date="2021" name="Environ. Microbiol.">
        <title>Gene family expansions and transcriptome signatures uncover fungal adaptations to wood decay.</title>
        <authorList>
            <person name="Hage H."/>
            <person name="Miyauchi S."/>
            <person name="Viragh M."/>
            <person name="Drula E."/>
            <person name="Min B."/>
            <person name="Chaduli D."/>
            <person name="Navarro D."/>
            <person name="Favel A."/>
            <person name="Norest M."/>
            <person name="Lesage-Meessen L."/>
            <person name="Balint B."/>
            <person name="Merenyi Z."/>
            <person name="de Eugenio L."/>
            <person name="Morin E."/>
            <person name="Martinez A.T."/>
            <person name="Baldrian P."/>
            <person name="Stursova M."/>
            <person name="Martinez M.J."/>
            <person name="Novotny C."/>
            <person name="Magnuson J.K."/>
            <person name="Spatafora J.W."/>
            <person name="Maurice S."/>
            <person name="Pangilinan J."/>
            <person name="Andreopoulos W."/>
            <person name="LaButti K."/>
            <person name="Hundley H."/>
            <person name="Na H."/>
            <person name="Kuo A."/>
            <person name="Barry K."/>
            <person name="Lipzen A."/>
            <person name="Henrissat B."/>
            <person name="Riley R."/>
            <person name="Ahrendt S."/>
            <person name="Nagy L.G."/>
            <person name="Grigoriev I.V."/>
            <person name="Martin F."/>
            <person name="Rosso M.N."/>
        </authorList>
    </citation>
    <scope>NUCLEOTIDE SEQUENCE [LARGE SCALE GENOMIC DNA]</scope>
    <source>
        <strain evidence="5 6">CIRM-BRFM 1785</strain>
    </source>
</reference>
<evidence type="ECO:0000313" key="5">
    <source>
        <dbReference type="EMBL" id="KAH9842853.1"/>
    </source>
</evidence>
<dbReference type="GeneID" id="72003163"/>
<evidence type="ECO:0000256" key="2">
    <source>
        <dbReference type="ARBA" id="ARBA00022737"/>
    </source>
</evidence>
<dbReference type="InterPro" id="IPR036322">
    <property type="entry name" value="WD40_repeat_dom_sf"/>
</dbReference>
<dbReference type="InterPro" id="IPR020472">
    <property type="entry name" value="WD40_PAC1"/>
</dbReference>
<keyword evidence="1 3" id="KW-0853">WD repeat</keyword>
<evidence type="ECO:0000256" key="3">
    <source>
        <dbReference type="PROSITE-ProRule" id="PRU00221"/>
    </source>
</evidence>
<dbReference type="InterPro" id="IPR019775">
    <property type="entry name" value="WD40_repeat_CS"/>
</dbReference>
<dbReference type="PROSITE" id="PS50294">
    <property type="entry name" value="WD_REPEATS_REGION"/>
    <property type="match status" value="2"/>
</dbReference>
<dbReference type="PRINTS" id="PR00320">
    <property type="entry name" value="GPROTEINBRPT"/>
</dbReference>
<dbReference type="Gene3D" id="2.130.10.10">
    <property type="entry name" value="YVTN repeat-like/Quinoprotein amine dehydrogenase"/>
    <property type="match status" value="2"/>
</dbReference>
<evidence type="ECO:0000256" key="4">
    <source>
        <dbReference type="SAM" id="MobiDB-lite"/>
    </source>
</evidence>
<dbReference type="PROSITE" id="PS00678">
    <property type="entry name" value="WD_REPEATS_1"/>
    <property type="match status" value="2"/>
</dbReference>
<evidence type="ECO:0000256" key="1">
    <source>
        <dbReference type="ARBA" id="ARBA00022574"/>
    </source>
</evidence>
<dbReference type="Proteomes" id="UP000814176">
    <property type="component" value="Unassembled WGS sequence"/>
</dbReference>
<feature type="repeat" description="WD" evidence="3">
    <location>
        <begin position="75"/>
        <end position="122"/>
    </location>
</feature>
<proteinExistence type="predicted"/>
<sequence length="410" mass="45270">MEASDSSNLFRSEAELVLQESRKQKAERIKTLGSPIETPGKALGIEIRGNAAWIAENTGIARVLDLETGKTLHLFRGHSAPVTCLAFFTGQFTSGSGDVMVTGSWDKTIKLWNTDTKELISSTAAHSDFVKAVLTIPSLRLLVSSGSDQIVRLWDLSTYHDGKPLQSVGSISAHTRPVEALAFRTVSDKSIVLYTADTMGLIRVWDVSKENNSDRWQITEQEMFDYHRTGINELLYGQGQLWTASTDETVQIHPHPAPAKPLKLAPPITHPTAVKAFLPLSLTFLAEPYLLTGAGGVIRVYDVSTLEEPELIRELDAHWHDLTALRLWMRTSPVEGTAGQLKVEPWIVSTSLDGTIRKWRLSELLNPAPPAPVVATPEPELEKTSSTAAPPTFQMSEEEERELAELMEED</sequence>